<dbReference type="InterPro" id="IPR052943">
    <property type="entry name" value="TMTC_O-mannosyl-trnsfr"/>
</dbReference>
<dbReference type="Gene3D" id="1.25.40.10">
    <property type="entry name" value="Tetratricopeptide repeat domain"/>
    <property type="match status" value="1"/>
</dbReference>
<accession>A0A3B1DN82</accession>
<dbReference type="Pfam" id="PF13181">
    <property type="entry name" value="TPR_8"/>
    <property type="match status" value="1"/>
</dbReference>
<protein>
    <submittedName>
        <fullName evidence="1">Uncharacterized protein</fullName>
    </submittedName>
</protein>
<dbReference type="PANTHER" id="PTHR44809:SF1">
    <property type="entry name" value="PROTEIN O-MANNOSYL-TRANSFERASE TMTC1"/>
    <property type="match status" value="1"/>
</dbReference>
<dbReference type="SUPFAM" id="SSF48452">
    <property type="entry name" value="TPR-like"/>
    <property type="match status" value="1"/>
</dbReference>
<dbReference type="SMART" id="SM00028">
    <property type="entry name" value="TPR"/>
    <property type="match status" value="4"/>
</dbReference>
<dbReference type="PROSITE" id="PS51257">
    <property type="entry name" value="PROKAR_LIPOPROTEIN"/>
    <property type="match status" value="1"/>
</dbReference>
<dbReference type="InterPro" id="IPR019734">
    <property type="entry name" value="TPR_rpt"/>
</dbReference>
<evidence type="ECO:0000313" key="1">
    <source>
        <dbReference type="EMBL" id="VAX37518.1"/>
    </source>
</evidence>
<reference evidence="1" key="1">
    <citation type="submission" date="2018-06" db="EMBL/GenBank/DDBJ databases">
        <authorList>
            <person name="Zhirakovskaya E."/>
        </authorList>
    </citation>
    <scope>NUCLEOTIDE SEQUENCE</scope>
</reference>
<proteinExistence type="predicted"/>
<dbReference type="AlphaFoldDB" id="A0A3B1DN82"/>
<name>A0A3B1DN82_9ZZZZ</name>
<dbReference type="InterPro" id="IPR011990">
    <property type="entry name" value="TPR-like_helical_dom_sf"/>
</dbReference>
<dbReference type="PROSITE" id="PS50005">
    <property type="entry name" value="TPR"/>
    <property type="match status" value="3"/>
</dbReference>
<organism evidence="1">
    <name type="scientific">hydrothermal vent metagenome</name>
    <dbReference type="NCBI Taxonomy" id="652676"/>
    <lineage>
        <taxon>unclassified sequences</taxon>
        <taxon>metagenomes</taxon>
        <taxon>ecological metagenomes</taxon>
    </lineage>
</organism>
<dbReference type="PANTHER" id="PTHR44809">
    <property type="match status" value="1"/>
</dbReference>
<sequence>MRPFVFISYFVLLLLAVPLLMGCNTTSGKMHQQIGTSHYQNGQLQQAKEEFHRALADDPQNATHAHNLATTMKKQGNMIAAEQMFRRAITIDPSHQPAYHGLVKMMIGQGRSKEAVSLLNGWQQSNTASAAPYVEMAALQRETNDIIGAEQSLKTALIKQPNHPTAISNLGLLYEETGRINEAKIMYQRSLSSNMKQPDVYRRLAAIQQVPTGRIINIIPNNRTAQMSIAPVPLKAIPLPPYKQPLPWSAALRQQPPAIPLYQTFPVQSVPATK</sequence>
<dbReference type="Pfam" id="PF14559">
    <property type="entry name" value="TPR_19"/>
    <property type="match status" value="1"/>
</dbReference>
<gene>
    <name evidence="1" type="ORF">MNBD_PLANCTO02-1320</name>
</gene>
<dbReference type="EMBL" id="UOGL01000127">
    <property type="protein sequence ID" value="VAX37518.1"/>
    <property type="molecule type" value="Genomic_DNA"/>
</dbReference>